<feature type="transmembrane region" description="Helical" evidence="5">
    <location>
        <begin position="162"/>
        <end position="187"/>
    </location>
</feature>
<dbReference type="HOGENOM" id="CLU_1376506_0_0_9"/>
<dbReference type="GO" id="GO:0016020">
    <property type="term" value="C:membrane"/>
    <property type="evidence" value="ECO:0007669"/>
    <property type="project" value="UniProtKB-SubCell"/>
</dbReference>
<feature type="domain" description="Yip1" evidence="6">
    <location>
        <begin position="1"/>
        <end position="179"/>
    </location>
</feature>
<keyword evidence="3 5" id="KW-1133">Transmembrane helix</keyword>
<name>B0TI82_HELMI</name>
<dbReference type="InterPro" id="IPR006977">
    <property type="entry name" value="Yip1_dom"/>
</dbReference>
<evidence type="ECO:0000256" key="2">
    <source>
        <dbReference type="ARBA" id="ARBA00022692"/>
    </source>
</evidence>
<evidence type="ECO:0000259" key="6">
    <source>
        <dbReference type="Pfam" id="PF04893"/>
    </source>
</evidence>
<organism evidence="7 8">
    <name type="scientific">Heliobacterium modesticaldum (strain ATCC 51547 / Ice1)</name>
    <dbReference type="NCBI Taxonomy" id="498761"/>
    <lineage>
        <taxon>Bacteria</taxon>
        <taxon>Bacillati</taxon>
        <taxon>Bacillota</taxon>
        <taxon>Clostridia</taxon>
        <taxon>Eubacteriales</taxon>
        <taxon>Heliobacteriaceae</taxon>
        <taxon>Heliomicrobium</taxon>
    </lineage>
</organism>
<accession>B0TI82</accession>
<evidence type="ECO:0000256" key="4">
    <source>
        <dbReference type="ARBA" id="ARBA00023136"/>
    </source>
</evidence>
<evidence type="ECO:0000313" key="7">
    <source>
        <dbReference type="EMBL" id="ABZ83502.1"/>
    </source>
</evidence>
<dbReference type="AlphaFoldDB" id="B0TI82"/>
<comment type="subcellular location">
    <subcellularLocation>
        <location evidence="1">Membrane</location>
        <topology evidence="1">Multi-pass membrane protein</topology>
    </subcellularLocation>
</comment>
<feature type="transmembrane region" description="Helical" evidence="5">
    <location>
        <begin position="99"/>
        <end position="123"/>
    </location>
</feature>
<dbReference type="EMBL" id="CP000930">
    <property type="protein sequence ID" value="ABZ83502.1"/>
    <property type="molecule type" value="Genomic_DNA"/>
</dbReference>
<evidence type="ECO:0000313" key="8">
    <source>
        <dbReference type="Proteomes" id="UP000008550"/>
    </source>
</evidence>
<evidence type="ECO:0000256" key="3">
    <source>
        <dbReference type="ARBA" id="ARBA00022989"/>
    </source>
</evidence>
<feature type="transmembrane region" description="Helical" evidence="5">
    <location>
        <begin position="63"/>
        <end position="87"/>
    </location>
</feature>
<dbReference type="Pfam" id="PF04893">
    <property type="entry name" value="Yip1"/>
    <property type="match status" value="1"/>
</dbReference>
<protein>
    <recommendedName>
        <fullName evidence="6">Yip1 domain-containing protein</fullName>
    </recommendedName>
</protein>
<dbReference type="KEGG" id="hmo:HM1_1072"/>
<proteinExistence type="predicted"/>
<keyword evidence="2 5" id="KW-0812">Transmembrane</keyword>
<dbReference type="Proteomes" id="UP000008550">
    <property type="component" value="Chromosome"/>
</dbReference>
<feature type="transmembrane region" description="Helical" evidence="5">
    <location>
        <begin position="129"/>
        <end position="150"/>
    </location>
</feature>
<dbReference type="eggNOG" id="ENOG5033IVY">
    <property type="taxonomic scope" value="Bacteria"/>
</dbReference>
<dbReference type="TCDB" id="9.B.29.2.4">
    <property type="family name" value="the 4-5 tms putative chaperone (4-5pc) family"/>
</dbReference>
<feature type="transmembrane region" description="Helical" evidence="5">
    <location>
        <begin position="20"/>
        <end position="43"/>
    </location>
</feature>
<evidence type="ECO:0000256" key="1">
    <source>
        <dbReference type="ARBA" id="ARBA00004141"/>
    </source>
</evidence>
<sequence>MLVKPKQAFAVAAREKPLGLALSVVLVASVVNLLIDLSLGGAGGPDSPFPPELAGPLLEGLKARIRLFGVLFGLFTWLFMTGFFNLIGELLGGVGNGKGLLASLGLTYWPMLLYAPLGLIGTYAPGGQAVQGLGAFAVTLWIFILQALAIKAALRLSTGRAVFVLLLPLLLLMLALFLFILIALSLLPSLGTLPLSSR</sequence>
<reference evidence="7 8" key="1">
    <citation type="journal article" date="2008" name="J. Bacteriol.">
        <title>The genome of Heliobacterium modesticaldum, a phototrophic representative of the Firmicutes containing the simplest photosynthetic apparatus.</title>
        <authorList>
            <person name="Sattley W.M."/>
            <person name="Madigan M.T."/>
            <person name="Swingley W.D."/>
            <person name="Cheung P.C."/>
            <person name="Clocksin K.M."/>
            <person name="Conrad A.L."/>
            <person name="Dejesa L.C."/>
            <person name="Honchak B.M."/>
            <person name="Jung D.O."/>
            <person name="Karbach L.E."/>
            <person name="Kurdoglu A."/>
            <person name="Lahiri S."/>
            <person name="Mastrian S.D."/>
            <person name="Page L.E."/>
            <person name="Taylor H.L."/>
            <person name="Wang Z.T."/>
            <person name="Raymond J."/>
            <person name="Chen M."/>
            <person name="Blankenship R.E."/>
            <person name="Touchman J.W."/>
        </authorList>
    </citation>
    <scope>NUCLEOTIDE SEQUENCE [LARGE SCALE GENOMIC DNA]</scope>
    <source>
        <strain evidence="8">ATCC 51547 / Ice1</strain>
    </source>
</reference>
<keyword evidence="4 5" id="KW-0472">Membrane</keyword>
<evidence type="ECO:0000256" key="5">
    <source>
        <dbReference type="SAM" id="Phobius"/>
    </source>
</evidence>
<gene>
    <name evidence="7" type="ORF">HM1_1072</name>
</gene>
<keyword evidence="8" id="KW-1185">Reference proteome</keyword>